<dbReference type="AlphaFoldDB" id="A0A162YHJ3"/>
<dbReference type="VEuPathDB" id="FungiDB:PHYBLDRAFT_156966"/>
<dbReference type="InParanoid" id="A0A162YHJ3"/>
<name>A0A162YHJ3_PHYB8</name>
<dbReference type="RefSeq" id="XP_018298775.1">
    <property type="nucleotide sequence ID" value="XM_018433538.1"/>
</dbReference>
<dbReference type="OrthoDB" id="2279264at2759"/>
<sequence>MKKHTFNKHDKDLTSHSKKDHGKSTDRIPVRVYNTSNAVATYLTLLQNSRIMSTITL</sequence>
<proteinExistence type="predicted"/>
<feature type="region of interest" description="Disordered" evidence="1">
    <location>
        <begin position="1"/>
        <end position="29"/>
    </location>
</feature>
<evidence type="ECO:0000313" key="3">
    <source>
        <dbReference type="Proteomes" id="UP000077315"/>
    </source>
</evidence>
<protein>
    <submittedName>
        <fullName evidence="2">Uncharacterized protein</fullName>
    </submittedName>
</protein>
<organism evidence="2 3">
    <name type="scientific">Phycomyces blakesleeanus (strain ATCC 8743b / DSM 1359 / FGSC 10004 / NBRC 33097 / NRRL 1555)</name>
    <dbReference type="NCBI Taxonomy" id="763407"/>
    <lineage>
        <taxon>Eukaryota</taxon>
        <taxon>Fungi</taxon>
        <taxon>Fungi incertae sedis</taxon>
        <taxon>Mucoromycota</taxon>
        <taxon>Mucoromycotina</taxon>
        <taxon>Mucoromycetes</taxon>
        <taxon>Mucorales</taxon>
        <taxon>Phycomycetaceae</taxon>
        <taxon>Phycomyces</taxon>
    </lineage>
</organism>
<accession>A0A162YHJ3</accession>
<dbReference type="GeneID" id="28994444"/>
<evidence type="ECO:0000256" key="1">
    <source>
        <dbReference type="SAM" id="MobiDB-lite"/>
    </source>
</evidence>
<keyword evidence="3" id="KW-1185">Reference proteome</keyword>
<evidence type="ECO:0000313" key="2">
    <source>
        <dbReference type="EMBL" id="OAD80735.1"/>
    </source>
</evidence>
<dbReference type="EMBL" id="KV440971">
    <property type="protein sequence ID" value="OAD80735.1"/>
    <property type="molecule type" value="Genomic_DNA"/>
</dbReference>
<gene>
    <name evidence="2" type="ORF">PHYBLDRAFT_156966</name>
</gene>
<dbReference type="Proteomes" id="UP000077315">
    <property type="component" value="Unassembled WGS sequence"/>
</dbReference>
<reference evidence="3" key="1">
    <citation type="submission" date="2015-06" db="EMBL/GenBank/DDBJ databases">
        <title>Expansion of signal transduction pathways in fungi by whole-genome duplication.</title>
        <authorList>
            <consortium name="DOE Joint Genome Institute"/>
            <person name="Corrochano L.M."/>
            <person name="Kuo A."/>
            <person name="Marcet-Houben M."/>
            <person name="Polaino S."/>
            <person name="Salamov A."/>
            <person name="Villalobos J.M."/>
            <person name="Alvarez M.I."/>
            <person name="Avalos J."/>
            <person name="Benito E.P."/>
            <person name="Benoit I."/>
            <person name="Burger G."/>
            <person name="Camino L.P."/>
            <person name="Canovas D."/>
            <person name="Cerda-Olmedo E."/>
            <person name="Cheng J.-F."/>
            <person name="Dominguez A."/>
            <person name="Elias M."/>
            <person name="Eslava A.P."/>
            <person name="Glaser F."/>
            <person name="Grimwood J."/>
            <person name="Gutierrez G."/>
            <person name="Heitman J."/>
            <person name="Henrissat B."/>
            <person name="Iturriaga E.A."/>
            <person name="Lang B.F."/>
            <person name="Lavin J.L."/>
            <person name="Lee S."/>
            <person name="Li W."/>
            <person name="Lindquist E."/>
            <person name="Lopez-Garcia S."/>
            <person name="Luque E.M."/>
            <person name="Marcos A.T."/>
            <person name="Martin J."/>
            <person name="McCluskey K."/>
            <person name="Medina H.R."/>
            <person name="Miralles-Duran A."/>
            <person name="Miyazaki A."/>
            <person name="Munoz-Torres E."/>
            <person name="Oguiza J.A."/>
            <person name="Ohm R."/>
            <person name="Olmedo M."/>
            <person name="Orejas M."/>
            <person name="Ortiz-Castellanos L."/>
            <person name="Pisabarro A.G."/>
            <person name="Rodriguez-Romero J."/>
            <person name="Ruiz-Herrera J."/>
            <person name="Ruiz-Vazquez R."/>
            <person name="Sanz C."/>
            <person name="Schackwitz W."/>
            <person name="Schmutz J."/>
            <person name="Shahriari M."/>
            <person name="Shelest E."/>
            <person name="Silva-Franco F."/>
            <person name="Soanes D."/>
            <person name="Syed K."/>
            <person name="Tagua V.G."/>
            <person name="Talbot N.J."/>
            <person name="Thon M."/>
            <person name="De vries R.P."/>
            <person name="Wiebenga A."/>
            <person name="Yadav J.S."/>
            <person name="Braun E.L."/>
            <person name="Baker S."/>
            <person name="Garre V."/>
            <person name="Horwitz B."/>
            <person name="Torres-Martinez S."/>
            <person name="Idnurm A."/>
            <person name="Herrera-Estrella A."/>
            <person name="Gabaldon T."/>
            <person name="Grigoriev I.V."/>
        </authorList>
    </citation>
    <scope>NUCLEOTIDE SEQUENCE [LARGE SCALE GENOMIC DNA]</scope>
    <source>
        <strain evidence="3">NRRL 1555(-)</strain>
    </source>
</reference>
<feature type="compositionally biased region" description="Basic and acidic residues" evidence="1">
    <location>
        <begin position="7"/>
        <end position="29"/>
    </location>
</feature>